<keyword evidence="2" id="KW-0472">Membrane</keyword>
<name>A0ABY6N6H5_9ALTE</name>
<keyword evidence="5" id="KW-1185">Reference proteome</keyword>
<organism evidence="4 5">
    <name type="scientific">Alkalimarinus alittae</name>
    <dbReference type="NCBI Taxonomy" id="2961619"/>
    <lineage>
        <taxon>Bacteria</taxon>
        <taxon>Pseudomonadati</taxon>
        <taxon>Pseudomonadota</taxon>
        <taxon>Gammaproteobacteria</taxon>
        <taxon>Alteromonadales</taxon>
        <taxon>Alteromonadaceae</taxon>
        <taxon>Alkalimarinus</taxon>
    </lineage>
</organism>
<feature type="compositionally biased region" description="Low complexity" evidence="1">
    <location>
        <begin position="1"/>
        <end position="15"/>
    </location>
</feature>
<dbReference type="PANTHER" id="PTHR34475">
    <property type="match status" value="1"/>
</dbReference>
<dbReference type="Gene3D" id="1.10.260.40">
    <property type="entry name" value="lambda repressor-like DNA-binding domains"/>
    <property type="match status" value="1"/>
</dbReference>
<keyword evidence="2" id="KW-0812">Transmembrane</keyword>
<keyword evidence="2" id="KW-1133">Transmembrane helix</keyword>
<dbReference type="InterPro" id="IPR010982">
    <property type="entry name" value="Lambda_DNA-bd_dom_sf"/>
</dbReference>
<reference evidence="4" key="1">
    <citation type="submission" date="2022-06" db="EMBL/GenBank/DDBJ databases">
        <title>Alkalimarinus sp. nov., isolated from gut of a Alitta virens.</title>
        <authorList>
            <person name="Yang A.I."/>
            <person name="Shin N.-R."/>
        </authorList>
    </citation>
    <scope>NUCLEOTIDE SEQUENCE</scope>
    <source>
        <strain evidence="4">A2M4</strain>
    </source>
</reference>
<evidence type="ECO:0000259" key="3">
    <source>
        <dbReference type="Pfam" id="PF13464"/>
    </source>
</evidence>
<dbReference type="Pfam" id="PF13413">
    <property type="entry name" value="HTH_25"/>
    <property type="match status" value="1"/>
</dbReference>
<dbReference type="RefSeq" id="WP_265049189.1">
    <property type="nucleotide sequence ID" value="NZ_CP100390.1"/>
</dbReference>
<accession>A0ABY6N6H5</accession>
<dbReference type="InterPro" id="IPR025194">
    <property type="entry name" value="RodZ-like_C"/>
</dbReference>
<proteinExistence type="predicted"/>
<feature type="transmembrane region" description="Helical" evidence="2">
    <location>
        <begin position="114"/>
        <end position="133"/>
    </location>
</feature>
<feature type="region of interest" description="Disordered" evidence="1">
    <location>
        <begin position="1"/>
        <end position="23"/>
    </location>
</feature>
<evidence type="ECO:0000256" key="1">
    <source>
        <dbReference type="SAM" id="MobiDB-lite"/>
    </source>
</evidence>
<dbReference type="PANTHER" id="PTHR34475:SF1">
    <property type="entry name" value="CYTOSKELETON PROTEIN RODZ"/>
    <property type="match status" value="1"/>
</dbReference>
<gene>
    <name evidence="4" type="ORF">NKI27_08255</name>
</gene>
<evidence type="ECO:0000313" key="4">
    <source>
        <dbReference type="EMBL" id="UZE97713.1"/>
    </source>
</evidence>
<sequence>MSEQTQEQQQMAQASGLGHSLRSGREAKGYTVERVADELHLRPSIVVAMEEENYKVLPSDIFLKGYIRSYARLVNLSEAVVIQQLEAHIGRKAEIEANTKQSNGKAKRNKRSKYVVILLLLIAASGTIVYFFSDKMMSDTAISETPTSATNVNVHRDVASEDVSDNVIQEVPPLLEVDVNAIELNKTAEVTDAVDDNSNEAPTAGAIESASEGVEIESETVEIESETVEKVSPVNIPKSIAADDNALDASEPDVMVEPNNIEVLEVNNNQESSPEVVLDTGTLNVKFTGDCWFTLKNGNGKTVIADLKKAGEEVNYTGGLPFSVVIGAVSEATVLFNDKVIDFSTVRVRNNRASLELTH</sequence>
<dbReference type="EMBL" id="CP100390">
    <property type="protein sequence ID" value="UZE97713.1"/>
    <property type="molecule type" value="Genomic_DNA"/>
</dbReference>
<evidence type="ECO:0000256" key="2">
    <source>
        <dbReference type="SAM" id="Phobius"/>
    </source>
</evidence>
<feature type="domain" description="Cytoskeleton protein RodZ-like C-terminal" evidence="3">
    <location>
        <begin position="285"/>
        <end position="353"/>
    </location>
</feature>
<dbReference type="InterPro" id="IPR050400">
    <property type="entry name" value="Bact_Cytoskel_RodZ"/>
</dbReference>
<dbReference type="Pfam" id="PF13464">
    <property type="entry name" value="RodZ_C"/>
    <property type="match status" value="1"/>
</dbReference>
<protein>
    <submittedName>
        <fullName evidence="4">DUF4115 domain-containing protein</fullName>
    </submittedName>
</protein>
<dbReference type="Proteomes" id="UP001163739">
    <property type="component" value="Chromosome"/>
</dbReference>
<evidence type="ECO:0000313" key="5">
    <source>
        <dbReference type="Proteomes" id="UP001163739"/>
    </source>
</evidence>